<keyword evidence="5" id="KW-1185">Reference proteome</keyword>
<dbReference type="GO" id="GO:0003677">
    <property type="term" value="F:DNA binding"/>
    <property type="evidence" value="ECO:0007669"/>
    <property type="project" value="InterPro"/>
</dbReference>
<comment type="caution">
    <text evidence="4">The sequence shown here is derived from an EMBL/GenBank/DDBJ whole genome shotgun (WGS) entry which is preliminary data.</text>
</comment>
<evidence type="ECO:0000259" key="2">
    <source>
        <dbReference type="Pfam" id="PF01548"/>
    </source>
</evidence>
<dbReference type="AlphaFoldDB" id="A0A327WFG8"/>
<dbReference type="InterPro" id="IPR002525">
    <property type="entry name" value="Transp_IS110-like_N"/>
</dbReference>
<proteinExistence type="predicted"/>
<evidence type="ECO:0000259" key="3">
    <source>
        <dbReference type="Pfam" id="PF02371"/>
    </source>
</evidence>
<keyword evidence="1" id="KW-0175">Coiled coil</keyword>
<dbReference type="GO" id="GO:0004803">
    <property type="term" value="F:transposase activity"/>
    <property type="evidence" value="ECO:0007669"/>
    <property type="project" value="InterPro"/>
</dbReference>
<evidence type="ECO:0000313" key="5">
    <source>
        <dbReference type="Proteomes" id="UP000248790"/>
    </source>
</evidence>
<feature type="domain" description="Transposase IS116/IS110/IS902 C-terminal" evidence="3">
    <location>
        <begin position="209"/>
        <end position="292"/>
    </location>
</feature>
<accession>A0A327WFG8</accession>
<dbReference type="EMBL" id="QLMC01000020">
    <property type="protein sequence ID" value="RAJ89866.1"/>
    <property type="molecule type" value="Genomic_DNA"/>
</dbReference>
<reference evidence="4 5" key="1">
    <citation type="submission" date="2018-06" db="EMBL/GenBank/DDBJ databases">
        <title>Genomic Encyclopedia of Archaeal and Bacterial Type Strains, Phase II (KMG-II): from individual species to whole genera.</title>
        <authorList>
            <person name="Goeker M."/>
        </authorList>
    </citation>
    <scope>NUCLEOTIDE SEQUENCE [LARGE SCALE GENOMIC DNA]</scope>
    <source>
        <strain evidence="4 5">DSM 21851</strain>
    </source>
</reference>
<protein>
    <submittedName>
        <fullName evidence="4">Transposase</fullName>
    </submittedName>
</protein>
<gene>
    <name evidence="4" type="ORF">LX87_05635</name>
</gene>
<dbReference type="GO" id="GO:0006313">
    <property type="term" value="P:DNA transposition"/>
    <property type="evidence" value="ECO:0007669"/>
    <property type="project" value="InterPro"/>
</dbReference>
<dbReference type="InterPro" id="IPR047650">
    <property type="entry name" value="Transpos_IS110"/>
</dbReference>
<dbReference type="InterPro" id="IPR003346">
    <property type="entry name" value="Transposase_20"/>
</dbReference>
<organism evidence="4 5">
    <name type="scientific">Larkinella arboricola</name>
    <dbReference type="NCBI Taxonomy" id="643671"/>
    <lineage>
        <taxon>Bacteria</taxon>
        <taxon>Pseudomonadati</taxon>
        <taxon>Bacteroidota</taxon>
        <taxon>Cytophagia</taxon>
        <taxon>Cytophagales</taxon>
        <taxon>Spirosomataceae</taxon>
        <taxon>Larkinella</taxon>
    </lineage>
</organism>
<evidence type="ECO:0000256" key="1">
    <source>
        <dbReference type="SAM" id="Coils"/>
    </source>
</evidence>
<dbReference type="Pfam" id="PF01548">
    <property type="entry name" value="DEDD_Tnp_IS110"/>
    <property type="match status" value="1"/>
</dbReference>
<dbReference type="Proteomes" id="UP000248790">
    <property type="component" value="Unassembled WGS sequence"/>
</dbReference>
<dbReference type="PANTHER" id="PTHR33055:SF3">
    <property type="entry name" value="PUTATIVE TRANSPOSASE FOR IS117-RELATED"/>
    <property type="match status" value="1"/>
</dbReference>
<feature type="domain" description="Transposase IS110-like N-terminal" evidence="2">
    <location>
        <begin position="27"/>
        <end position="156"/>
    </location>
</feature>
<dbReference type="PANTHER" id="PTHR33055">
    <property type="entry name" value="TRANSPOSASE FOR INSERTION SEQUENCE ELEMENT IS1111A"/>
    <property type="match status" value="1"/>
</dbReference>
<dbReference type="Pfam" id="PF02371">
    <property type="entry name" value="Transposase_20"/>
    <property type="match status" value="1"/>
</dbReference>
<sequence>MFPKPRHGAPRLDWAVFDGNRIILQVQSENSELAIKTTVKLIKALPGFEVAQSVCCIEQTGIYCAHLLSTLYKIHLPICGAARRLESSLQIKKAGGLQRGKSDAIDSVRIAEYGYRFRDKMRLWQPPRRVVQQFGALSVLRQRLILMRQQLQQPLTEQKDFVDSALQKQLIKTCQASLKALTADLEKADEQIDELIQNDPRLKELFDWVTSIPGVGTTTATELLIATDEFKSIDDPKKLACHAGVAPFEHRSGSSIRGRTSVSRHAHKRLKSLFHLGAMSAIRVRGEMQDYYNRKLAEGKNRMVVINAIRNKLIHRICSVVRRGQKYDKNYLPILV</sequence>
<evidence type="ECO:0000313" key="4">
    <source>
        <dbReference type="EMBL" id="RAJ89866.1"/>
    </source>
</evidence>
<feature type="coiled-coil region" evidence="1">
    <location>
        <begin position="171"/>
        <end position="205"/>
    </location>
</feature>
<dbReference type="RefSeq" id="WP_229310867.1">
    <property type="nucleotide sequence ID" value="NZ_QLMC01000020.1"/>
</dbReference>
<name>A0A327WFG8_LARAB</name>